<dbReference type="InterPro" id="IPR005314">
    <property type="entry name" value="Peptidase_C50"/>
</dbReference>
<feature type="domain" description="Peptidase C50" evidence="5">
    <location>
        <begin position="28"/>
        <end position="112"/>
    </location>
</feature>
<keyword evidence="4" id="KW-0159">Chromosome partition</keyword>
<comment type="catalytic activity">
    <reaction evidence="1">
        <text>All bonds known to be hydrolyzed by this endopeptidase have arginine in P1 and an acidic residue in P4. P6 is often occupied by an acidic residue or by a hydroxy-amino-acid residue, the phosphorylation of which enhances cleavage.</text>
        <dbReference type="EC" id="3.4.22.49"/>
    </reaction>
</comment>
<organism evidence="6 7">
    <name type="scientific">Tanacetum coccineum</name>
    <dbReference type="NCBI Taxonomy" id="301880"/>
    <lineage>
        <taxon>Eukaryota</taxon>
        <taxon>Viridiplantae</taxon>
        <taxon>Streptophyta</taxon>
        <taxon>Embryophyta</taxon>
        <taxon>Tracheophyta</taxon>
        <taxon>Spermatophyta</taxon>
        <taxon>Magnoliopsida</taxon>
        <taxon>eudicotyledons</taxon>
        <taxon>Gunneridae</taxon>
        <taxon>Pentapetalae</taxon>
        <taxon>asterids</taxon>
        <taxon>campanulids</taxon>
        <taxon>Asterales</taxon>
        <taxon>Asteraceae</taxon>
        <taxon>Asteroideae</taxon>
        <taxon>Anthemideae</taxon>
        <taxon>Anthemidinae</taxon>
        <taxon>Tanacetum</taxon>
    </lineage>
</organism>
<keyword evidence="6" id="KW-0808">Transferase</keyword>
<reference evidence="6" key="2">
    <citation type="submission" date="2022-01" db="EMBL/GenBank/DDBJ databases">
        <authorList>
            <person name="Yamashiro T."/>
            <person name="Shiraishi A."/>
            <person name="Satake H."/>
            <person name="Nakayama K."/>
        </authorList>
    </citation>
    <scope>NUCLEOTIDE SEQUENCE</scope>
</reference>
<dbReference type="PANTHER" id="PTHR12792:SF0">
    <property type="entry name" value="SEPARIN"/>
    <property type="match status" value="1"/>
</dbReference>
<dbReference type="PANTHER" id="PTHR12792">
    <property type="entry name" value="EXTRA SPINDLE POLES 1-RELATED"/>
    <property type="match status" value="1"/>
</dbReference>
<dbReference type="EC" id="3.4.22.49" evidence="2"/>
<keyword evidence="6" id="KW-0548">Nucleotidyltransferase</keyword>
<evidence type="ECO:0000256" key="1">
    <source>
        <dbReference type="ARBA" id="ARBA00000451"/>
    </source>
</evidence>
<reference evidence="6" key="1">
    <citation type="journal article" date="2022" name="Int. J. Mol. Sci.">
        <title>Draft Genome of Tanacetum Coccineum: Genomic Comparison of Closely Related Tanacetum-Family Plants.</title>
        <authorList>
            <person name="Yamashiro T."/>
            <person name="Shiraishi A."/>
            <person name="Nakayama K."/>
            <person name="Satake H."/>
        </authorList>
    </citation>
    <scope>NUCLEOTIDE SEQUENCE</scope>
</reference>
<proteinExistence type="predicted"/>
<dbReference type="EMBL" id="BQNB010014695">
    <property type="protein sequence ID" value="GJT31312.1"/>
    <property type="molecule type" value="Genomic_DNA"/>
</dbReference>
<evidence type="ECO:0000313" key="6">
    <source>
        <dbReference type="EMBL" id="GJT31312.1"/>
    </source>
</evidence>
<dbReference type="Pfam" id="PF03568">
    <property type="entry name" value="Separin_C"/>
    <property type="match status" value="1"/>
</dbReference>
<keyword evidence="7" id="KW-1185">Reference proteome</keyword>
<evidence type="ECO:0000256" key="3">
    <source>
        <dbReference type="ARBA" id="ARBA00022801"/>
    </source>
</evidence>
<comment type="caution">
    <text evidence="6">The sequence shown here is derived from an EMBL/GenBank/DDBJ whole genome shotgun (WGS) entry which is preliminary data.</text>
</comment>
<keyword evidence="6" id="KW-0695">RNA-directed DNA polymerase</keyword>
<evidence type="ECO:0000259" key="5">
    <source>
        <dbReference type="PROSITE" id="PS51700"/>
    </source>
</evidence>
<sequence>MPSVMSILSTLQRSCSYEETGVFPTVDPSQVYYVLNAQENLPDCEKKLLPVFETNKFTGLAGNFPSSDLLKEVLKTSEIFLYIGHGSASACSLSTLHFLKFPKNSLEVLKLLKNRVEVLKIVDNKLESMKILKNKFESLKLQENQPVDELIPPSTKNFYIRKCFREADKE</sequence>
<gene>
    <name evidence="6" type="ORF">Tco_0911587</name>
</gene>
<dbReference type="InterPro" id="IPR030397">
    <property type="entry name" value="SEPARIN_core_dom"/>
</dbReference>
<name>A0ABQ5CXV1_9ASTR</name>
<evidence type="ECO:0000256" key="4">
    <source>
        <dbReference type="ARBA" id="ARBA00022829"/>
    </source>
</evidence>
<accession>A0ABQ5CXV1</accession>
<evidence type="ECO:0000313" key="7">
    <source>
        <dbReference type="Proteomes" id="UP001151760"/>
    </source>
</evidence>
<dbReference type="Proteomes" id="UP001151760">
    <property type="component" value="Unassembled WGS sequence"/>
</dbReference>
<dbReference type="GO" id="GO:0003964">
    <property type="term" value="F:RNA-directed DNA polymerase activity"/>
    <property type="evidence" value="ECO:0007669"/>
    <property type="project" value="UniProtKB-KW"/>
</dbReference>
<protein>
    <recommendedName>
        <fullName evidence="2">separase</fullName>
        <ecNumber evidence="2">3.4.22.49</ecNumber>
    </recommendedName>
</protein>
<keyword evidence="3" id="KW-0378">Hydrolase</keyword>
<evidence type="ECO:0000256" key="2">
    <source>
        <dbReference type="ARBA" id="ARBA00012489"/>
    </source>
</evidence>
<dbReference type="PROSITE" id="PS51700">
    <property type="entry name" value="SEPARIN"/>
    <property type="match status" value="1"/>
</dbReference>